<dbReference type="InterPro" id="IPR037009">
    <property type="entry name" value="mRNA_triPase_Cet1_sf"/>
</dbReference>
<dbReference type="Gene3D" id="3.20.100.10">
    <property type="entry name" value="mRNA triphosphatase Cet1-like"/>
    <property type="match status" value="1"/>
</dbReference>
<evidence type="ECO:0000256" key="3">
    <source>
        <dbReference type="ARBA" id="ARBA00006345"/>
    </source>
</evidence>
<evidence type="ECO:0000256" key="2">
    <source>
        <dbReference type="ARBA" id="ARBA00004123"/>
    </source>
</evidence>
<dbReference type="FunCoup" id="A0A0C3GCU9">
    <property type="interactions" value="37"/>
</dbReference>
<comment type="catalytic activity">
    <reaction evidence="7">
        <text>a 5'-end triphospho-ribonucleoside in mRNA + H2O = a 5'-end diphospho-ribonucleoside in mRNA + phosphate + H(+)</text>
        <dbReference type="Rhea" id="RHEA:67004"/>
        <dbReference type="Rhea" id="RHEA-COMP:17164"/>
        <dbReference type="Rhea" id="RHEA-COMP:17165"/>
        <dbReference type="ChEBI" id="CHEBI:15377"/>
        <dbReference type="ChEBI" id="CHEBI:15378"/>
        <dbReference type="ChEBI" id="CHEBI:43474"/>
        <dbReference type="ChEBI" id="CHEBI:167616"/>
        <dbReference type="ChEBI" id="CHEBI:167618"/>
        <dbReference type="EC" id="3.6.1.74"/>
    </reaction>
    <physiologicalReaction direction="left-to-right" evidence="7">
        <dbReference type="Rhea" id="RHEA:67005"/>
    </physiologicalReaction>
</comment>
<evidence type="ECO:0000256" key="7">
    <source>
        <dbReference type="ARBA" id="ARBA00047740"/>
    </source>
</evidence>
<comment type="similarity">
    <text evidence="3 8">Belongs to the fungal TPase family.</text>
</comment>
<accession>A0A0C3GCU9</accession>
<dbReference type="PANTHER" id="PTHR28118">
    <property type="entry name" value="POLYNUCLEOTIDE 5'-TRIPHOSPHATASE-RELATED"/>
    <property type="match status" value="1"/>
</dbReference>
<feature type="domain" description="mRNA triphosphatase Cet1-like" evidence="9">
    <location>
        <begin position="20"/>
        <end position="231"/>
    </location>
</feature>
<dbReference type="AlphaFoldDB" id="A0A0C3GCU9"/>
<keyword evidence="5 8" id="KW-0378">Hydrolase</keyword>
<evidence type="ECO:0000256" key="4">
    <source>
        <dbReference type="ARBA" id="ARBA00022664"/>
    </source>
</evidence>
<dbReference type="InterPro" id="IPR004206">
    <property type="entry name" value="mRNA_triPase_Cet1"/>
</dbReference>
<dbReference type="InterPro" id="IPR040343">
    <property type="entry name" value="Cet1/Ctl1"/>
</dbReference>
<dbReference type="EMBL" id="KN832975">
    <property type="protein sequence ID" value="KIM89529.1"/>
    <property type="molecule type" value="Genomic_DNA"/>
</dbReference>
<reference evidence="10 11" key="1">
    <citation type="submission" date="2014-04" db="EMBL/GenBank/DDBJ databases">
        <authorList>
            <consortium name="DOE Joint Genome Institute"/>
            <person name="Kuo A."/>
            <person name="Tarkka M."/>
            <person name="Buscot F."/>
            <person name="Kohler A."/>
            <person name="Nagy L.G."/>
            <person name="Floudas D."/>
            <person name="Copeland A."/>
            <person name="Barry K.W."/>
            <person name="Cichocki N."/>
            <person name="Veneault-Fourrey C."/>
            <person name="LaButti K."/>
            <person name="Lindquist E.A."/>
            <person name="Lipzen A."/>
            <person name="Lundell T."/>
            <person name="Morin E."/>
            <person name="Murat C."/>
            <person name="Sun H."/>
            <person name="Tunlid A."/>
            <person name="Henrissat B."/>
            <person name="Grigoriev I.V."/>
            <person name="Hibbett D.S."/>
            <person name="Martin F."/>
            <person name="Nordberg H.P."/>
            <person name="Cantor M.N."/>
            <person name="Hua S.X."/>
        </authorList>
    </citation>
    <scope>NUCLEOTIDE SEQUENCE [LARGE SCALE GENOMIC DNA]</scope>
    <source>
        <strain evidence="10 11">F 1598</strain>
    </source>
</reference>
<evidence type="ECO:0000256" key="8">
    <source>
        <dbReference type="RuleBase" id="RU367053"/>
    </source>
</evidence>
<dbReference type="HOGENOM" id="CLU_018004_1_0_1"/>
<protein>
    <recommendedName>
        <fullName evidence="8">mRNA-capping enzyme subunit beta</fullName>
        <ecNumber evidence="8">3.6.1.74</ecNumber>
    </recommendedName>
    <alternativeName>
        <fullName evidence="8">mRNA 5'-phosphatase</fullName>
    </alternativeName>
    <alternativeName>
        <fullName evidence="8">mRNA 5'-triphosphate monophosphatase</fullName>
    </alternativeName>
</protein>
<dbReference type="STRING" id="765440.A0A0C3GCU9"/>
<sequence>MSNPNPPPLSLSILGVEPLDEFICEIADFVHYMIMTRPDFGGADAKVEVEAKVGVLRDKMSGRRLALPVLVETILVPESIDLRFESNMSKNTHKHYNELLNQLKISSSQPGHPSSPLEYAHRYLIDSFYPSDSRERIRVTKDEKTGELVECVRKIRLKDLNIFSPKRAADWRISVNLEVPVPQPSGTPTHTRRKDRISYSHEEFSIDLTQVTSTASGGGAPEVLHELELEISRPSLLLSTAMKRGDLNVPEHERSAFDELIRAFVNNARILVRNAGDGWQP</sequence>
<dbReference type="GO" id="GO:0004651">
    <property type="term" value="F:polynucleotide 5'-phosphatase activity"/>
    <property type="evidence" value="ECO:0007669"/>
    <property type="project" value="UniProtKB-UniRule"/>
</dbReference>
<evidence type="ECO:0000256" key="5">
    <source>
        <dbReference type="ARBA" id="ARBA00022801"/>
    </source>
</evidence>
<comment type="function">
    <text evidence="8">First step of mRNA capping. Converts the 5'-triphosphate end of a nascent mRNA chain into a diphosphate end.</text>
</comment>
<dbReference type="SUPFAM" id="SSF55154">
    <property type="entry name" value="CYTH-like phosphatases"/>
    <property type="match status" value="1"/>
</dbReference>
<dbReference type="Pfam" id="PF02940">
    <property type="entry name" value="mRNA_triPase"/>
    <property type="match status" value="1"/>
</dbReference>
<dbReference type="PANTHER" id="PTHR28118:SF1">
    <property type="entry name" value="POLYNUCLEOTIDE 5'-TRIPHOSPHATASE CTL1-RELATED"/>
    <property type="match status" value="1"/>
</dbReference>
<evidence type="ECO:0000313" key="10">
    <source>
        <dbReference type="EMBL" id="KIM89529.1"/>
    </source>
</evidence>
<keyword evidence="8" id="KW-0506">mRNA capping</keyword>
<evidence type="ECO:0000259" key="9">
    <source>
        <dbReference type="Pfam" id="PF02940"/>
    </source>
</evidence>
<keyword evidence="6 8" id="KW-0539">Nucleus</keyword>
<dbReference type="GO" id="GO:0031533">
    <property type="term" value="C:mRNA capping enzyme complex"/>
    <property type="evidence" value="ECO:0007669"/>
    <property type="project" value="UniProtKB-UniRule"/>
</dbReference>
<gene>
    <name evidence="10" type="ORF">PILCRDRAFT_813461</name>
</gene>
<dbReference type="Proteomes" id="UP000054166">
    <property type="component" value="Unassembled WGS sequence"/>
</dbReference>
<dbReference type="InParanoid" id="A0A0C3GCU9"/>
<dbReference type="OrthoDB" id="272147at2759"/>
<evidence type="ECO:0000256" key="6">
    <source>
        <dbReference type="ARBA" id="ARBA00023242"/>
    </source>
</evidence>
<comment type="subcellular location">
    <subcellularLocation>
        <location evidence="2 8">Nucleus</location>
    </subcellularLocation>
</comment>
<proteinExistence type="inferred from homology"/>
<evidence type="ECO:0000256" key="1">
    <source>
        <dbReference type="ARBA" id="ARBA00001946"/>
    </source>
</evidence>
<dbReference type="EC" id="3.6.1.74" evidence="8"/>
<name>A0A0C3GCU9_PILCF</name>
<keyword evidence="11" id="KW-1185">Reference proteome</keyword>
<dbReference type="CDD" id="cd07470">
    <property type="entry name" value="CYTH-like_mRNA_RTPase"/>
    <property type="match status" value="1"/>
</dbReference>
<dbReference type="GO" id="GO:0006370">
    <property type="term" value="P:7-methylguanosine mRNA capping"/>
    <property type="evidence" value="ECO:0007669"/>
    <property type="project" value="UniProtKB-UniRule"/>
</dbReference>
<organism evidence="10 11">
    <name type="scientific">Piloderma croceum (strain F 1598)</name>
    <dbReference type="NCBI Taxonomy" id="765440"/>
    <lineage>
        <taxon>Eukaryota</taxon>
        <taxon>Fungi</taxon>
        <taxon>Dikarya</taxon>
        <taxon>Basidiomycota</taxon>
        <taxon>Agaricomycotina</taxon>
        <taxon>Agaricomycetes</taxon>
        <taxon>Agaricomycetidae</taxon>
        <taxon>Atheliales</taxon>
        <taxon>Atheliaceae</taxon>
        <taxon>Piloderma</taxon>
    </lineage>
</organism>
<reference evidence="11" key="2">
    <citation type="submission" date="2015-01" db="EMBL/GenBank/DDBJ databases">
        <title>Evolutionary Origins and Diversification of the Mycorrhizal Mutualists.</title>
        <authorList>
            <consortium name="DOE Joint Genome Institute"/>
            <consortium name="Mycorrhizal Genomics Consortium"/>
            <person name="Kohler A."/>
            <person name="Kuo A."/>
            <person name="Nagy L.G."/>
            <person name="Floudas D."/>
            <person name="Copeland A."/>
            <person name="Barry K.W."/>
            <person name="Cichocki N."/>
            <person name="Veneault-Fourrey C."/>
            <person name="LaButti K."/>
            <person name="Lindquist E.A."/>
            <person name="Lipzen A."/>
            <person name="Lundell T."/>
            <person name="Morin E."/>
            <person name="Murat C."/>
            <person name="Riley R."/>
            <person name="Ohm R."/>
            <person name="Sun H."/>
            <person name="Tunlid A."/>
            <person name="Henrissat B."/>
            <person name="Grigoriev I.V."/>
            <person name="Hibbett D.S."/>
            <person name="Martin F."/>
        </authorList>
    </citation>
    <scope>NUCLEOTIDE SEQUENCE [LARGE SCALE GENOMIC DNA]</scope>
    <source>
        <strain evidence="11">F 1598</strain>
    </source>
</reference>
<evidence type="ECO:0000313" key="11">
    <source>
        <dbReference type="Proteomes" id="UP000054166"/>
    </source>
</evidence>
<comment type="subunit">
    <text evidence="8">Heterodimer. The mRNA-capping enzyme is composed of two separate chains alpha and beta, respectively a mRNA guanylyltransferase and an mRNA 5'-triphosphate monophosphatase.</text>
</comment>
<dbReference type="InterPro" id="IPR033469">
    <property type="entry name" value="CYTH-like_dom_sf"/>
</dbReference>
<dbReference type="GO" id="GO:0140818">
    <property type="term" value="F:mRNA 5'-triphosphate monophosphatase activity"/>
    <property type="evidence" value="ECO:0007669"/>
    <property type="project" value="UniProtKB-EC"/>
</dbReference>
<keyword evidence="4 8" id="KW-0507">mRNA processing</keyword>
<comment type="cofactor">
    <cofactor evidence="1 8">
        <name>Mg(2+)</name>
        <dbReference type="ChEBI" id="CHEBI:18420"/>
    </cofactor>
</comment>